<dbReference type="Proteomes" id="UP000182715">
    <property type="component" value="Unassembled WGS sequence"/>
</dbReference>
<accession>A0A0H5QAS9</accession>
<proteinExistence type="predicted"/>
<organism evidence="1 2">
    <name type="scientific">Neisseria meningitidis serogroup B</name>
    <dbReference type="NCBI Taxonomy" id="491"/>
    <lineage>
        <taxon>Bacteria</taxon>
        <taxon>Pseudomonadati</taxon>
        <taxon>Pseudomonadota</taxon>
        <taxon>Betaproteobacteria</taxon>
        <taxon>Neisseriales</taxon>
        <taxon>Neisseriaceae</taxon>
        <taxon>Neisseria</taxon>
    </lineage>
</organism>
<dbReference type="EMBL" id="CVTF01000078">
    <property type="protein sequence ID" value="CRY98419.1"/>
    <property type="molecule type" value="Genomic_DNA"/>
</dbReference>
<evidence type="ECO:0000313" key="2">
    <source>
        <dbReference type="Proteomes" id="UP000182715"/>
    </source>
</evidence>
<evidence type="ECO:0000313" key="1">
    <source>
        <dbReference type="EMBL" id="CRY98419.1"/>
    </source>
</evidence>
<dbReference type="AlphaFoldDB" id="A0A0H5QAS9"/>
<sequence length="38" mass="4298">MVRLFCTAPAVPLSLFFILLFLKGIKISDMLMSFHALI</sequence>
<name>A0A0H5QAS9_NEIMI</name>
<reference evidence="1 2" key="1">
    <citation type="submission" date="2014-11" db="EMBL/GenBank/DDBJ databases">
        <authorList>
            <person name="Diene M.Seydina."/>
        </authorList>
    </citation>
    <scope>NUCLEOTIDE SEQUENCE [LARGE SCALE GENOMIC DNA]</scope>
    <source>
        <strain evidence="1 2">Neisseria meningitidis CHUV</strain>
    </source>
</reference>
<protein>
    <submittedName>
        <fullName evidence="1">Uncharacterized protein</fullName>
    </submittedName>
</protein>